<feature type="compositionally biased region" description="Polar residues" evidence="1">
    <location>
        <begin position="1"/>
        <end position="15"/>
    </location>
</feature>
<dbReference type="HOGENOM" id="CLU_2974801_0_0_6"/>
<dbReference type="KEGG" id="nhl:Nhal_2503"/>
<protein>
    <submittedName>
        <fullName evidence="2">Uncharacterized protein</fullName>
    </submittedName>
</protein>
<feature type="region of interest" description="Disordered" evidence="1">
    <location>
        <begin position="1"/>
        <end position="20"/>
    </location>
</feature>
<reference evidence="3" key="1">
    <citation type="submission" date="2010-04" db="EMBL/GenBank/DDBJ databases">
        <title>Complete genome sequence of Nitrosococcus halophilus Nc4, a salt-adapted, aerobic obligate ammonia-oxidizing sulfur purple bacterium.</title>
        <authorList>
            <consortium name="US DOE Joint Genome Institute"/>
            <person name="Campbell M.A."/>
            <person name="Malfatti S.A."/>
            <person name="Chain P.S.G."/>
            <person name="Heidelberg J.F."/>
            <person name="Ward B.B."/>
            <person name="Klotz M.G."/>
        </authorList>
    </citation>
    <scope>NUCLEOTIDE SEQUENCE [LARGE SCALE GENOMIC DNA]</scope>
    <source>
        <strain evidence="3">Nc4</strain>
    </source>
</reference>
<dbReference type="Proteomes" id="UP000001844">
    <property type="component" value="Chromosome"/>
</dbReference>
<evidence type="ECO:0000313" key="3">
    <source>
        <dbReference type="Proteomes" id="UP000001844"/>
    </source>
</evidence>
<dbReference type="AlphaFoldDB" id="D5BW09"/>
<dbReference type="EMBL" id="CP001798">
    <property type="protein sequence ID" value="ADE15588.1"/>
    <property type="molecule type" value="Genomic_DNA"/>
</dbReference>
<dbReference type="STRING" id="472759.Nhal_2503"/>
<evidence type="ECO:0000313" key="2">
    <source>
        <dbReference type="EMBL" id="ADE15588.1"/>
    </source>
</evidence>
<keyword evidence="3" id="KW-1185">Reference proteome</keyword>
<gene>
    <name evidence="2" type="ordered locus">Nhal_2503</name>
</gene>
<sequence>MLNEESSWSDPTTLARQGREKSDLHPKFILDIDNVLYLAVIEEMLQNKWFAGLNKLAA</sequence>
<evidence type="ECO:0000256" key="1">
    <source>
        <dbReference type="SAM" id="MobiDB-lite"/>
    </source>
</evidence>
<name>D5BW09_NITHN</name>
<organism evidence="2 3">
    <name type="scientific">Nitrosococcus halophilus (strain Nc4)</name>
    <dbReference type="NCBI Taxonomy" id="472759"/>
    <lineage>
        <taxon>Bacteria</taxon>
        <taxon>Pseudomonadati</taxon>
        <taxon>Pseudomonadota</taxon>
        <taxon>Gammaproteobacteria</taxon>
        <taxon>Chromatiales</taxon>
        <taxon>Chromatiaceae</taxon>
        <taxon>Nitrosococcus</taxon>
    </lineage>
</organism>
<proteinExistence type="predicted"/>
<accession>D5BW09</accession>